<organism evidence="2 3">
    <name type="scientific">Marinobacter excellens LAMA 842</name>
    <dbReference type="NCBI Taxonomy" id="1306954"/>
    <lineage>
        <taxon>Bacteria</taxon>
        <taxon>Pseudomonadati</taxon>
        <taxon>Pseudomonadota</taxon>
        <taxon>Gammaproteobacteria</taxon>
        <taxon>Pseudomonadales</taxon>
        <taxon>Marinobacteraceae</taxon>
        <taxon>Marinobacter</taxon>
    </lineage>
</organism>
<sequence length="108" mass="12395">MTLPETSPQADQFGLPAHAIGCLKALFEKYPEIEKVTLYGSRAKGNYRHNSDIDLMLTAPTLSWRRFNNLELEIDDLLLPWKVDLALQHQVENQDLLEHVERVGVRVL</sequence>
<dbReference type="Proteomes" id="UP000070282">
    <property type="component" value="Unassembled WGS sequence"/>
</dbReference>
<dbReference type="Pfam" id="PF18765">
    <property type="entry name" value="Polbeta"/>
    <property type="match status" value="1"/>
</dbReference>
<dbReference type="AlphaFoldDB" id="A0A137SEU6"/>
<keyword evidence="3" id="KW-1185">Reference proteome</keyword>
<feature type="domain" description="Polymerase beta nucleotidyltransferase" evidence="1">
    <location>
        <begin position="23"/>
        <end position="106"/>
    </location>
</feature>
<dbReference type="CDD" id="cd05403">
    <property type="entry name" value="NT_KNTase_like"/>
    <property type="match status" value="1"/>
</dbReference>
<evidence type="ECO:0000313" key="3">
    <source>
        <dbReference type="Proteomes" id="UP000070282"/>
    </source>
</evidence>
<dbReference type="RefSeq" id="WP_061331492.1">
    <property type="nucleotide sequence ID" value="NZ_LOCO01000004.1"/>
</dbReference>
<dbReference type="InterPro" id="IPR041633">
    <property type="entry name" value="Polbeta"/>
</dbReference>
<evidence type="ECO:0000259" key="1">
    <source>
        <dbReference type="Pfam" id="PF18765"/>
    </source>
</evidence>
<dbReference type="InterPro" id="IPR043519">
    <property type="entry name" value="NT_sf"/>
</dbReference>
<proteinExistence type="predicted"/>
<keyword evidence="2" id="KW-0548">Nucleotidyltransferase</keyword>
<evidence type="ECO:0000313" key="2">
    <source>
        <dbReference type="EMBL" id="KXO10945.1"/>
    </source>
</evidence>
<reference evidence="3" key="1">
    <citation type="submission" date="2015-12" db="EMBL/GenBank/DDBJ databases">
        <authorList>
            <person name="Lima A."/>
            <person name="Farahani Zayas N."/>
            <person name="Castro Da Silva M.A."/>
            <person name="Cabral A."/>
            <person name="Pessatti M.L."/>
        </authorList>
    </citation>
    <scope>NUCLEOTIDE SEQUENCE [LARGE SCALE GENOMIC DNA]</scope>
    <source>
        <strain evidence="3">LAMA 842</strain>
    </source>
</reference>
<protein>
    <submittedName>
        <fullName evidence="2">Nucleotidyltransferase</fullName>
        <ecNumber evidence="2">2.7.7.-</ecNumber>
    </submittedName>
</protein>
<name>A0A137SEU6_9GAMM</name>
<dbReference type="GO" id="GO:0016779">
    <property type="term" value="F:nucleotidyltransferase activity"/>
    <property type="evidence" value="ECO:0007669"/>
    <property type="project" value="UniProtKB-KW"/>
</dbReference>
<gene>
    <name evidence="2" type="ORF">J122_1071</name>
</gene>
<accession>A0A137SEU6</accession>
<dbReference type="SUPFAM" id="SSF81301">
    <property type="entry name" value="Nucleotidyltransferase"/>
    <property type="match status" value="1"/>
</dbReference>
<dbReference type="Gene3D" id="3.30.460.10">
    <property type="entry name" value="Beta Polymerase, domain 2"/>
    <property type="match status" value="1"/>
</dbReference>
<dbReference type="PATRIC" id="fig|1306954.6.peg.2947"/>
<dbReference type="EMBL" id="LOCO01000004">
    <property type="protein sequence ID" value="KXO10945.1"/>
    <property type="molecule type" value="Genomic_DNA"/>
</dbReference>
<dbReference type="EC" id="2.7.7.-" evidence="2"/>
<keyword evidence="2" id="KW-0808">Transferase</keyword>
<comment type="caution">
    <text evidence="2">The sequence shown here is derived from an EMBL/GenBank/DDBJ whole genome shotgun (WGS) entry which is preliminary data.</text>
</comment>